<sequence>MASNPHSCRVISRERVFPAAVSLGEKATVTKLSIVDASVARFSTCAAVWLYNATETSRDSTLHHDRLRQALRQTLDDYRHFAGQLRWATKDDIGPGDPNPRHVGRPVVSYGTPADPGVELVHADYDRPLGGVVPSAQDRRTAQRVWVATDFPQDELLPACKLAFNSGLAEFDGLAGVAVQITRFSCGGLAVGVMMSHCLADAMCMVRFVHSWAARARVLVTGDPVGLDNSLRKPVFEPGMLDQHAGLTDNSEPDAEMVALAWSLPMHRYDWWATDAPGYPAWATPSSNATKPEDLDRTKLSPSTFPPWPTWDLAAPVDHVQIRFGAEEVARMKQAARATLPSQQHHYDDEQQQQPTISRLDALLAHMWILINRARRHQETHEEDVYLDITLGLRSRVSPPLPDAFAGSPILLGHVARRGSAVCSAGALGAAALAVRRMTALFTPRAVSAYLHDAAHEVSPQRLWQGFLGSRHTLVTSWVRAGSYEVDFCGDGARPVYVQGKMPRMDGILQVMDVGEDLGEFDVSLCLEREAMGRLLGDEVLRKYEPRWVTTSSCVD</sequence>
<dbReference type="Proteomes" id="UP001583177">
    <property type="component" value="Unassembled WGS sequence"/>
</dbReference>
<evidence type="ECO:0000313" key="3">
    <source>
        <dbReference type="Proteomes" id="UP001583177"/>
    </source>
</evidence>
<dbReference type="PANTHER" id="PTHR31642">
    <property type="entry name" value="TRICHOTHECENE 3-O-ACETYLTRANSFERASE"/>
    <property type="match status" value="1"/>
</dbReference>
<dbReference type="PANTHER" id="PTHR31642:SF310">
    <property type="entry name" value="FATTY ALCOHOL:CAFFEOYL-COA ACYLTRANSFERASE"/>
    <property type="match status" value="1"/>
</dbReference>
<name>A0ABR3XBG2_9PEZI</name>
<protein>
    <recommendedName>
        <fullName evidence="4">Transferase family protein</fullName>
    </recommendedName>
</protein>
<keyword evidence="1" id="KW-0808">Transferase</keyword>
<dbReference type="InterPro" id="IPR050317">
    <property type="entry name" value="Plant_Fungal_Acyltransferase"/>
</dbReference>
<keyword evidence="3" id="KW-1185">Reference proteome</keyword>
<accession>A0ABR3XBG2</accession>
<reference evidence="2 3" key="1">
    <citation type="journal article" date="2024" name="IMA Fungus">
        <title>IMA Genome - F19 : A genome assembly and annotation guide to empower mycologists, including annotated draft genome sequences of Ceratocystis pirilliformis, Diaporthe australafricana, Fusarium ophioides, Paecilomyces lecythidis, and Sporothrix stenoceras.</title>
        <authorList>
            <person name="Aylward J."/>
            <person name="Wilson A.M."/>
            <person name="Visagie C.M."/>
            <person name="Spraker J."/>
            <person name="Barnes I."/>
            <person name="Buitendag C."/>
            <person name="Ceriani C."/>
            <person name="Del Mar Angel L."/>
            <person name="du Plessis D."/>
            <person name="Fuchs T."/>
            <person name="Gasser K."/>
            <person name="Kramer D."/>
            <person name="Li W."/>
            <person name="Munsamy K."/>
            <person name="Piso A."/>
            <person name="Price J.L."/>
            <person name="Sonnekus B."/>
            <person name="Thomas C."/>
            <person name="van der Nest A."/>
            <person name="van Dijk A."/>
            <person name="van Heerden A."/>
            <person name="van Vuuren N."/>
            <person name="Yilmaz N."/>
            <person name="Duong T.A."/>
            <person name="van der Merwe N.A."/>
            <person name="Wingfield M.J."/>
            <person name="Wingfield B.D."/>
        </authorList>
    </citation>
    <scope>NUCLEOTIDE SEQUENCE [LARGE SCALE GENOMIC DNA]</scope>
    <source>
        <strain evidence="2 3">CMW 18300</strain>
    </source>
</reference>
<gene>
    <name evidence="2" type="ORF">Daus18300_004076</name>
</gene>
<dbReference type="InterPro" id="IPR023213">
    <property type="entry name" value="CAT-like_dom_sf"/>
</dbReference>
<dbReference type="EMBL" id="JAWRVE010000026">
    <property type="protein sequence ID" value="KAL1873256.1"/>
    <property type="molecule type" value="Genomic_DNA"/>
</dbReference>
<evidence type="ECO:0000256" key="1">
    <source>
        <dbReference type="ARBA" id="ARBA00022679"/>
    </source>
</evidence>
<evidence type="ECO:0000313" key="2">
    <source>
        <dbReference type="EMBL" id="KAL1873256.1"/>
    </source>
</evidence>
<dbReference type="Pfam" id="PF02458">
    <property type="entry name" value="Transferase"/>
    <property type="match status" value="3"/>
</dbReference>
<evidence type="ECO:0008006" key="4">
    <source>
        <dbReference type="Google" id="ProtNLM"/>
    </source>
</evidence>
<organism evidence="2 3">
    <name type="scientific">Diaporthe australafricana</name>
    <dbReference type="NCBI Taxonomy" id="127596"/>
    <lineage>
        <taxon>Eukaryota</taxon>
        <taxon>Fungi</taxon>
        <taxon>Dikarya</taxon>
        <taxon>Ascomycota</taxon>
        <taxon>Pezizomycotina</taxon>
        <taxon>Sordariomycetes</taxon>
        <taxon>Sordariomycetidae</taxon>
        <taxon>Diaporthales</taxon>
        <taxon>Diaporthaceae</taxon>
        <taxon>Diaporthe</taxon>
    </lineage>
</organism>
<comment type="caution">
    <text evidence="2">The sequence shown here is derived from an EMBL/GenBank/DDBJ whole genome shotgun (WGS) entry which is preliminary data.</text>
</comment>
<dbReference type="Gene3D" id="3.30.559.10">
    <property type="entry name" value="Chloramphenicol acetyltransferase-like domain"/>
    <property type="match status" value="2"/>
</dbReference>
<proteinExistence type="predicted"/>